<dbReference type="CDD" id="cd10206">
    <property type="entry name" value="ASKHA_NBD_Arp8-like"/>
    <property type="match status" value="1"/>
</dbReference>
<feature type="region of interest" description="Disordered" evidence="2">
    <location>
        <begin position="134"/>
        <end position="170"/>
    </location>
</feature>
<protein>
    <submittedName>
        <fullName evidence="3">Uncharacterized protein</fullName>
    </submittedName>
</protein>
<evidence type="ECO:0000313" key="4">
    <source>
        <dbReference type="Proteomes" id="UP000054266"/>
    </source>
</evidence>
<dbReference type="STRING" id="5601.A0A0D2CMC4"/>
<accession>A0A0D2CMC4</accession>
<gene>
    <name evidence="3" type="ORF">PV04_05712</name>
</gene>
<dbReference type="InterPro" id="IPR043129">
    <property type="entry name" value="ATPase_NBD"/>
</dbReference>
<dbReference type="Pfam" id="PF00022">
    <property type="entry name" value="Actin"/>
    <property type="match status" value="2"/>
</dbReference>
<name>A0A0D2CMC4_9EURO</name>
<dbReference type="SMART" id="SM00268">
    <property type="entry name" value="ACTIN"/>
    <property type="match status" value="1"/>
</dbReference>
<dbReference type="EMBL" id="KN846959">
    <property type="protein sequence ID" value="KIW66376.1"/>
    <property type="molecule type" value="Genomic_DNA"/>
</dbReference>
<feature type="region of interest" description="Disordered" evidence="2">
    <location>
        <begin position="58"/>
        <end position="102"/>
    </location>
</feature>
<dbReference type="PANTHER" id="PTHR11937">
    <property type="entry name" value="ACTIN"/>
    <property type="match status" value="1"/>
</dbReference>
<proteinExistence type="inferred from homology"/>
<dbReference type="SUPFAM" id="SSF53067">
    <property type="entry name" value="Actin-like ATPase domain"/>
    <property type="match status" value="2"/>
</dbReference>
<dbReference type="HOGENOM" id="CLU_006974_0_1_1"/>
<dbReference type="Proteomes" id="UP000054266">
    <property type="component" value="Unassembled WGS sequence"/>
</dbReference>
<feature type="region of interest" description="Disordered" evidence="2">
    <location>
        <begin position="538"/>
        <end position="620"/>
    </location>
</feature>
<keyword evidence="4" id="KW-1185">Reference proteome</keyword>
<feature type="compositionally biased region" description="Acidic residues" evidence="2">
    <location>
        <begin position="83"/>
        <end position="100"/>
    </location>
</feature>
<feature type="compositionally biased region" description="Low complexity" evidence="2">
    <location>
        <begin position="564"/>
        <end position="573"/>
    </location>
</feature>
<evidence type="ECO:0000256" key="1">
    <source>
        <dbReference type="RuleBase" id="RU000487"/>
    </source>
</evidence>
<feature type="compositionally biased region" description="Basic and acidic residues" evidence="2">
    <location>
        <begin position="58"/>
        <end position="74"/>
    </location>
</feature>
<dbReference type="InterPro" id="IPR004000">
    <property type="entry name" value="Actin"/>
</dbReference>
<organism evidence="3 4">
    <name type="scientific">Phialophora macrospora</name>
    <dbReference type="NCBI Taxonomy" id="1851006"/>
    <lineage>
        <taxon>Eukaryota</taxon>
        <taxon>Fungi</taxon>
        <taxon>Dikarya</taxon>
        <taxon>Ascomycota</taxon>
        <taxon>Pezizomycotina</taxon>
        <taxon>Eurotiomycetes</taxon>
        <taxon>Chaetothyriomycetidae</taxon>
        <taxon>Chaetothyriales</taxon>
        <taxon>Herpotrichiellaceae</taxon>
        <taxon>Phialophora</taxon>
    </lineage>
</organism>
<reference evidence="3 4" key="1">
    <citation type="submission" date="2015-01" db="EMBL/GenBank/DDBJ databases">
        <title>The Genome Sequence of Capronia semiimmersa CBS27337.</title>
        <authorList>
            <consortium name="The Broad Institute Genomics Platform"/>
            <person name="Cuomo C."/>
            <person name="de Hoog S."/>
            <person name="Gorbushina A."/>
            <person name="Stielow B."/>
            <person name="Teixiera M."/>
            <person name="Abouelleil A."/>
            <person name="Chapman S.B."/>
            <person name="Priest M."/>
            <person name="Young S.K."/>
            <person name="Wortman J."/>
            <person name="Nusbaum C."/>
            <person name="Birren B."/>
        </authorList>
    </citation>
    <scope>NUCLEOTIDE SEQUENCE [LARGE SCALE GENOMIC DNA]</scope>
    <source>
        <strain evidence="3 4">CBS 27337</strain>
    </source>
</reference>
<feature type="compositionally biased region" description="Polar residues" evidence="2">
    <location>
        <begin position="538"/>
        <end position="556"/>
    </location>
</feature>
<dbReference type="AlphaFoldDB" id="A0A0D2CMC4"/>
<dbReference type="FunFam" id="3.30.420.40:FF:000232">
    <property type="entry name" value="Actin-related protein 8"/>
    <property type="match status" value="1"/>
</dbReference>
<comment type="similarity">
    <text evidence="1">Belongs to the actin family.</text>
</comment>
<evidence type="ECO:0000256" key="2">
    <source>
        <dbReference type="SAM" id="MobiDB-lite"/>
    </source>
</evidence>
<sequence length="746" mass="83997">MVGKKSGKALLREEGLERTDNNMEMTSWPIIQAINQKNYYTDYLKRDEQILAYRSQREEDRNRMIKQARDRDRALAQGQIVEPEGDADMDEGEEGAEDEASSGAKTIVIHIGSQNLRVGLANDALPKTVPMVIARRSDKSESEENDGEPAPKRAKLDNGLPPPEPEKRFGEDFAKKFSGMSQDLKVRMRMNKRKVLPQSRDMVTSYNRRNTYDTITEHNDTMRIEWTDTSGSPEYITGKAALRIPDKSTPRYKLYWPIRYGWMNEQDYKSKRFLYDDIRIILEEAIKSQLDLDLRTRDDWAQYSIVIVIPDYYERTYVTSLLDMAITEFGFGRVCFIQESLASSFGAGFTTCCIVDIGAQKTAISCVEDGMIIDNSRVNLKYGGRDITDMFVKMIIYNHFPYSELNLNRRYDFQLAEELKQKYCTMTEADISVQLYDFHLRAPGQDTRRYTFKIYDEVILAPMGLFRPQVLDNNGKLIGRHKLIDRSYDIYDGRPNDPTSSAQAEILTSIAPEEVLNSASKTGVKMNGHANGLLTNGIATTHDSFNPDSRRPSFSNIKEMDSTPQPSAASSPARVPQNLGDIGTPVPDDTIMDGMDGVPSGGIGQQNMAPSLPKPEEEEPLPLERRDDILPVYPLPGAIVTSITHAARGSSQKTSDLLSGIMLTGGTSIIPGLGGHLEESLKGMLPGYSKDILIGRPPRELDPQVVAWKGGAVFGRMSRTNDSWINAFLYERLGERILAHKLMWAW</sequence>
<dbReference type="Gene3D" id="3.30.420.40">
    <property type="match status" value="3"/>
</dbReference>
<dbReference type="Gene3D" id="3.90.640.10">
    <property type="entry name" value="Actin, Chain A, domain 4"/>
    <property type="match status" value="1"/>
</dbReference>
<evidence type="ECO:0000313" key="3">
    <source>
        <dbReference type="EMBL" id="KIW66376.1"/>
    </source>
</evidence>